<dbReference type="PROSITE" id="PS00211">
    <property type="entry name" value="ABC_TRANSPORTER_1"/>
    <property type="match status" value="1"/>
</dbReference>
<reference evidence="12 13" key="1">
    <citation type="submission" date="2019-03" db="EMBL/GenBank/DDBJ databases">
        <title>Three New Species of Nocardioides, Nocardioides euryhalodurans sp. nov., Nocardioides seonyuensis sp. nov. and Nocardioides eburneoflavus sp. nov. Iolated from Soil.</title>
        <authorList>
            <person name="Roh S.G."/>
            <person name="Lee C."/>
            <person name="Kim M.-K."/>
            <person name="Kim S.B."/>
        </authorList>
    </citation>
    <scope>NUCLEOTIDE SEQUENCE [LARGE SCALE GENOMIC DNA]</scope>
    <source>
        <strain evidence="12 13">MMS17-SY207-3</strain>
    </source>
</reference>
<dbReference type="SUPFAM" id="SSF90123">
    <property type="entry name" value="ABC transporter transmembrane region"/>
    <property type="match status" value="1"/>
</dbReference>
<evidence type="ECO:0000259" key="11">
    <source>
        <dbReference type="PROSITE" id="PS50929"/>
    </source>
</evidence>
<dbReference type="FunFam" id="1.20.1560.10:FF:000040">
    <property type="entry name" value="Multidrug ABC transporter ATP-binding protein"/>
    <property type="match status" value="1"/>
</dbReference>
<evidence type="ECO:0000313" key="12">
    <source>
        <dbReference type="EMBL" id="QBX55996.1"/>
    </source>
</evidence>
<dbReference type="KEGG" id="nsn:EXE58_11335"/>
<keyword evidence="5" id="KW-0547">Nucleotide-binding</keyword>
<keyword evidence="2" id="KW-0813">Transport</keyword>
<evidence type="ECO:0000256" key="8">
    <source>
        <dbReference type="ARBA" id="ARBA00023136"/>
    </source>
</evidence>
<feature type="transmembrane region" description="Helical" evidence="9">
    <location>
        <begin position="12"/>
        <end position="34"/>
    </location>
</feature>
<dbReference type="GO" id="GO:0015421">
    <property type="term" value="F:ABC-type oligopeptide transporter activity"/>
    <property type="evidence" value="ECO:0007669"/>
    <property type="project" value="TreeGrafter"/>
</dbReference>
<evidence type="ECO:0000256" key="7">
    <source>
        <dbReference type="ARBA" id="ARBA00022989"/>
    </source>
</evidence>
<dbReference type="Gene3D" id="1.20.1560.10">
    <property type="entry name" value="ABC transporter type 1, transmembrane domain"/>
    <property type="match status" value="1"/>
</dbReference>
<evidence type="ECO:0000256" key="2">
    <source>
        <dbReference type="ARBA" id="ARBA00022448"/>
    </source>
</evidence>
<dbReference type="GO" id="GO:0005886">
    <property type="term" value="C:plasma membrane"/>
    <property type="evidence" value="ECO:0007669"/>
    <property type="project" value="UniProtKB-SubCell"/>
</dbReference>
<dbReference type="InterPro" id="IPR027417">
    <property type="entry name" value="P-loop_NTPase"/>
</dbReference>
<proteinExistence type="predicted"/>
<comment type="subcellular location">
    <subcellularLocation>
        <location evidence="1">Cell membrane</location>
        <topology evidence="1">Multi-pass membrane protein</topology>
    </subcellularLocation>
</comment>
<name>A0A4P7IFI4_9ACTN</name>
<dbReference type="EMBL" id="CP038436">
    <property type="protein sequence ID" value="QBX55996.1"/>
    <property type="molecule type" value="Genomic_DNA"/>
</dbReference>
<evidence type="ECO:0000256" key="6">
    <source>
        <dbReference type="ARBA" id="ARBA00022840"/>
    </source>
</evidence>
<evidence type="ECO:0000256" key="1">
    <source>
        <dbReference type="ARBA" id="ARBA00004651"/>
    </source>
</evidence>
<keyword evidence="3" id="KW-1003">Cell membrane</keyword>
<keyword evidence="13" id="KW-1185">Reference proteome</keyword>
<dbReference type="CDD" id="cd18548">
    <property type="entry name" value="ABC_6TM_Tm287_like"/>
    <property type="match status" value="1"/>
</dbReference>
<evidence type="ECO:0000256" key="4">
    <source>
        <dbReference type="ARBA" id="ARBA00022692"/>
    </source>
</evidence>
<dbReference type="AlphaFoldDB" id="A0A4P7IFI4"/>
<organism evidence="12 13">
    <name type="scientific">Nocardioides seonyuensis</name>
    <dbReference type="NCBI Taxonomy" id="2518371"/>
    <lineage>
        <taxon>Bacteria</taxon>
        <taxon>Bacillati</taxon>
        <taxon>Actinomycetota</taxon>
        <taxon>Actinomycetes</taxon>
        <taxon>Propionibacteriales</taxon>
        <taxon>Nocardioidaceae</taxon>
        <taxon>Nocardioides</taxon>
    </lineage>
</organism>
<evidence type="ECO:0000313" key="13">
    <source>
        <dbReference type="Proteomes" id="UP000294853"/>
    </source>
</evidence>
<dbReference type="SUPFAM" id="SSF52540">
    <property type="entry name" value="P-loop containing nucleoside triphosphate hydrolases"/>
    <property type="match status" value="1"/>
</dbReference>
<dbReference type="InterPro" id="IPR036640">
    <property type="entry name" value="ABC1_TM_sf"/>
</dbReference>
<feature type="transmembrane region" description="Helical" evidence="9">
    <location>
        <begin position="127"/>
        <end position="151"/>
    </location>
</feature>
<accession>A0A4P7IFI4</accession>
<keyword evidence="8 9" id="KW-0472">Membrane</keyword>
<feature type="domain" description="ABC transmembrane type-1" evidence="11">
    <location>
        <begin position="18"/>
        <end position="300"/>
    </location>
</feature>
<keyword evidence="4 9" id="KW-0812">Transmembrane</keyword>
<dbReference type="Pfam" id="PF00664">
    <property type="entry name" value="ABC_membrane"/>
    <property type="match status" value="1"/>
</dbReference>
<dbReference type="InterPro" id="IPR011527">
    <property type="entry name" value="ABC1_TM_dom"/>
</dbReference>
<sequence>MLLTLIRDGVAPYRGSLAVVVLMQFLATVAALFLPSINADIIDNGIITGDIGYIWRLGGVMLLVSLAQVACTVVAVYFAARTAMRFGRDTRARIFERVGTFSAREVQHFGAPSLITRETNDVQQVQTLVVTGGTLAIMAPIMMVGSILMALREDVGLSWLIVAVVPALGISVGFIISRMVPSFRLMQVRIDEVNRLLREQITGVRVVRAFVRERHETERFARANSELTDVAITAGRWMAAMFPTVMLVANVSTVGVLWFGGHRVESGAMEIGALTAYISYLMQIVMSVMMAMFMMMMVPRATVCAERIMEVLDTESSVHPPAVPVGEVAERGTLRLEDVDFAYPGADVGVLRGVSLEAGPGRTLAIVGSTGSGKSTLVNLFPRLFDATSGTVSVGGVDVRDLDPQTLWSRLGLVPQRAFLFSGTIASNLQYGRPDATEDEMWHALEIAQAREFVEAMPDGLQSSVAQGGSNFSGGQKQRLAIARAVIRRPEIYLFDDSFSALDLTTDARLRAALRPETADATVVIVAQRVSTIRDADEIVVLDDGRVVGRGTHEELLADCETYQEIVASQLSAEEAA</sequence>
<dbReference type="Proteomes" id="UP000294853">
    <property type="component" value="Chromosome"/>
</dbReference>
<feature type="transmembrane region" description="Helical" evidence="9">
    <location>
        <begin position="271"/>
        <end position="293"/>
    </location>
</feature>
<dbReference type="GO" id="GO:0016887">
    <property type="term" value="F:ATP hydrolysis activity"/>
    <property type="evidence" value="ECO:0007669"/>
    <property type="project" value="InterPro"/>
</dbReference>
<dbReference type="InterPro" id="IPR003439">
    <property type="entry name" value="ABC_transporter-like_ATP-bd"/>
</dbReference>
<dbReference type="FunFam" id="3.40.50.300:FF:000854">
    <property type="entry name" value="Multidrug ABC transporter ATP-binding protein"/>
    <property type="match status" value="1"/>
</dbReference>
<dbReference type="PROSITE" id="PS50893">
    <property type="entry name" value="ABC_TRANSPORTER_2"/>
    <property type="match status" value="1"/>
</dbReference>
<keyword evidence="7 9" id="KW-1133">Transmembrane helix</keyword>
<dbReference type="PANTHER" id="PTHR43394:SF1">
    <property type="entry name" value="ATP-BINDING CASSETTE SUB-FAMILY B MEMBER 10, MITOCHONDRIAL"/>
    <property type="match status" value="1"/>
</dbReference>
<evidence type="ECO:0000259" key="10">
    <source>
        <dbReference type="PROSITE" id="PS50893"/>
    </source>
</evidence>
<dbReference type="PANTHER" id="PTHR43394">
    <property type="entry name" value="ATP-DEPENDENT PERMEASE MDL1, MITOCHONDRIAL"/>
    <property type="match status" value="1"/>
</dbReference>
<feature type="transmembrane region" description="Helical" evidence="9">
    <location>
        <begin position="54"/>
        <end position="80"/>
    </location>
</feature>
<dbReference type="InterPro" id="IPR017871">
    <property type="entry name" value="ABC_transporter-like_CS"/>
</dbReference>
<dbReference type="InterPro" id="IPR039421">
    <property type="entry name" value="Type_1_exporter"/>
</dbReference>
<gene>
    <name evidence="12" type="ORF">EXE58_11335</name>
</gene>
<evidence type="ECO:0000256" key="3">
    <source>
        <dbReference type="ARBA" id="ARBA00022475"/>
    </source>
</evidence>
<dbReference type="InterPro" id="IPR003593">
    <property type="entry name" value="AAA+_ATPase"/>
</dbReference>
<evidence type="ECO:0000256" key="9">
    <source>
        <dbReference type="SAM" id="Phobius"/>
    </source>
</evidence>
<protein>
    <submittedName>
        <fullName evidence="12">ABC transporter ATP-binding protein</fullName>
    </submittedName>
</protein>
<dbReference type="OrthoDB" id="9806127at2"/>
<dbReference type="RefSeq" id="WP_135267987.1">
    <property type="nucleotide sequence ID" value="NZ_CP038436.1"/>
</dbReference>
<dbReference type="GO" id="GO:0005524">
    <property type="term" value="F:ATP binding"/>
    <property type="evidence" value="ECO:0007669"/>
    <property type="project" value="UniProtKB-KW"/>
</dbReference>
<dbReference type="Gene3D" id="3.40.50.300">
    <property type="entry name" value="P-loop containing nucleotide triphosphate hydrolases"/>
    <property type="match status" value="1"/>
</dbReference>
<dbReference type="PROSITE" id="PS50929">
    <property type="entry name" value="ABC_TM1F"/>
    <property type="match status" value="1"/>
</dbReference>
<dbReference type="SMART" id="SM00382">
    <property type="entry name" value="AAA"/>
    <property type="match status" value="1"/>
</dbReference>
<dbReference type="Pfam" id="PF00005">
    <property type="entry name" value="ABC_tran"/>
    <property type="match status" value="1"/>
</dbReference>
<feature type="domain" description="ABC transporter" evidence="10">
    <location>
        <begin position="334"/>
        <end position="569"/>
    </location>
</feature>
<feature type="transmembrane region" description="Helical" evidence="9">
    <location>
        <begin position="157"/>
        <end position="176"/>
    </location>
</feature>
<keyword evidence="6 12" id="KW-0067">ATP-binding</keyword>
<evidence type="ECO:0000256" key="5">
    <source>
        <dbReference type="ARBA" id="ARBA00022741"/>
    </source>
</evidence>
<feature type="transmembrane region" description="Helical" evidence="9">
    <location>
        <begin position="237"/>
        <end position="259"/>
    </location>
</feature>